<gene>
    <name evidence="6" type="ordered locus">AciPR4_1219</name>
</gene>
<dbReference type="eggNOG" id="COG2197">
    <property type="taxonomic scope" value="Bacteria"/>
</dbReference>
<keyword evidence="7" id="KW-1185">Reference proteome</keyword>
<organism evidence="6 7">
    <name type="scientific">Terriglobus saanensis (strain ATCC BAA-1853 / DSM 23119 / SP1PR4)</name>
    <dbReference type="NCBI Taxonomy" id="401053"/>
    <lineage>
        <taxon>Bacteria</taxon>
        <taxon>Pseudomonadati</taxon>
        <taxon>Acidobacteriota</taxon>
        <taxon>Terriglobia</taxon>
        <taxon>Terriglobales</taxon>
        <taxon>Acidobacteriaceae</taxon>
        <taxon>Terriglobus</taxon>
    </lineage>
</organism>
<evidence type="ECO:0000313" key="7">
    <source>
        <dbReference type="Proteomes" id="UP000006844"/>
    </source>
</evidence>
<dbReference type="InterPro" id="IPR000792">
    <property type="entry name" value="Tscrpt_reg_LuxR_C"/>
</dbReference>
<evidence type="ECO:0000256" key="2">
    <source>
        <dbReference type="ARBA" id="ARBA00023125"/>
    </source>
</evidence>
<reference evidence="6 7" key="1">
    <citation type="journal article" date="2012" name="Stand. Genomic Sci.">
        <title>Complete genome sequence of Terriglobus saanensis type strain SP1PR4(T), an Acidobacteria from tundra soil.</title>
        <authorList>
            <person name="Rawat S.R."/>
            <person name="Mannisto M.K."/>
            <person name="Starovoytov V."/>
            <person name="Goodwin L."/>
            <person name="Nolan M."/>
            <person name="Hauser L."/>
            <person name="Land M."/>
            <person name="Davenport K.W."/>
            <person name="Woyke T."/>
            <person name="Haggblom M.M."/>
        </authorList>
    </citation>
    <scope>NUCLEOTIDE SEQUENCE</scope>
    <source>
        <strain evidence="7">ATCC BAA-1853 / DSM 23119 / SP1PR4</strain>
    </source>
</reference>
<keyword evidence="1 3" id="KW-0597">Phosphoprotein</keyword>
<feature type="domain" description="Response regulatory" evidence="5">
    <location>
        <begin position="23"/>
        <end position="139"/>
    </location>
</feature>
<dbReference type="CDD" id="cd06170">
    <property type="entry name" value="LuxR_C_like"/>
    <property type="match status" value="1"/>
</dbReference>
<evidence type="ECO:0000256" key="3">
    <source>
        <dbReference type="PROSITE-ProRule" id="PRU00169"/>
    </source>
</evidence>
<dbReference type="AlphaFoldDB" id="E8UYF6"/>
<dbReference type="SMART" id="SM00448">
    <property type="entry name" value="REC"/>
    <property type="match status" value="1"/>
</dbReference>
<accession>E8UYF6</accession>
<dbReference type="PROSITE" id="PS50110">
    <property type="entry name" value="RESPONSE_REGULATORY"/>
    <property type="match status" value="1"/>
</dbReference>
<proteinExistence type="predicted"/>
<dbReference type="Gene3D" id="3.40.50.2300">
    <property type="match status" value="1"/>
</dbReference>
<dbReference type="PROSITE" id="PS50043">
    <property type="entry name" value="HTH_LUXR_2"/>
    <property type="match status" value="1"/>
</dbReference>
<evidence type="ECO:0000256" key="1">
    <source>
        <dbReference type="ARBA" id="ARBA00022553"/>
    </source>
</evidence>
<dbReference type="SUPFAM" id="SSF46894">
    <property type="entry name" value="C-terminal effector domain of the bipartite response regulators"/>
    <property type="match status" value="1"/>
</dbReference>
<dbReference type="STRING" id="401053.AciPR4_1219"/>
<dbReference type="Proteomes" id="UP000006844">
    <property type="component" value="Chromosome"/>
</dbReference>
<dbReference type="SUPFAM" id="SSF52172">
    <property type="entry name" value="CheY-like"/>
    <property type="match status" value="1"/>
</dbReference>
<dbReference type="InterPro" id="IPR058245">
    <property type="entry name" value="NreC/VraR/RcsB-like_REC"/>
</dbReference>
<dbReference type="InterPro" id="IPR011006">
    <property type="entry name" value="CheY-like_superfamily"/>
</dbReference>
<dbReference type="SMART" id="SM00421">
    <property type="entry name" value="HTH_LUXR"/>
    <property type="match status" value="1"/>
</dbReference>
<dbReference type="GO" id="GO:0003677">
    <property type="term" value="F:DNA binding"/>
    <property type="evidence" value="ECO:0007669"/>
    <property type="project" value="UniProtKB-KW"/>
</dbReference>
<evidence type="ECO:0000313" key="6">
    <source>
        <dbReference type="EMBL" id="ADV82044.1"/>
    </source>
</evidence>
<evidence type="ECO:0000259" key="4">
    <source>
        <dbReference type="PROSITE" id="PS50043"/>
    </source>
</evidence>
<dbReference type="Pfam" id="PF00072">
    <property type="entry name" value="Response_reg"/>
    <property type="match status" value="1"/>
</dbReference>
<evidence type="ECO:0000259" key="5">
    <source>
        <dbReference type="PROSITE" id="PS50110"/>
    </source>
</evidence>
<dbReference type="GO" id="GO:0000160">
    <property type="term" value="P:phosphorelay signal transduction system"/>
    <property type="evidence" value="ECO:0007669"/>
    <property type="project" value="InterPro"/>
</dbReference>
<dbReference type="CDD" id="cd17535">
    <property type="entry name" value="REC_NarL-like"/>
    <property type="match status" value="1"/>
</dbReference>
<dbReference type="KEGG" id="tsa:AciPR4_1219"/>
<dbReference type="InterPro" id="IPR016032">
    <property type="entry name" value="Sig_transdc_resp-reg_C-effctor"/>
</dbReference>
<dbReference type="EMBL" id="CP002467">
    <property type="protein sequence ID" value="ADV82044.1"/>
    <property type="molecule type" value="Genomic_DNA"/>
</dbReference>
<keyword evidence="2" id="KW-0238">DNA-binding</keyword>
<dbReference type="PRINTS" id="PR00038">
    <property type="entry name" value="HTHLUXR"/>
</dbReference>
<dbReference type="PANTHER" id="PTHR43214">
    <property type="entry name" value="TWO-COMPONENT RESPONSE REGULATOR"/>
    <property type="match status" value="1"/>
</dbReference>
<feature type="modified residue" description="4-aspartylphosphate" evidence="3">
    <location>
        <position position="74"/>
    </location>
</feature>
<dbReference type="GO" id="GO:0006355">
    <property type="term" value="P:regulation of DNA-templated transcription"/>
    <property type="evidence" value="ECO:0007669"/>
    <property type="project" value="InterPro"/>
</dbReference>
<dbReference type="InterPro" id="IPR001789">
    <property type="entry name" value="Sig_transdc_resp-reg_receiver"/>
</dbReference>
<feature type="domain" description="HTH luxR-type" evidence="4">
    <location>
        <begin position="155"/>
        <end position="220"/>
    </location>
</feature>
<dbReference type="InterPro" id="IPR039420">
    <property type="entry name" value="WalR-like"/>
</dbReference>
<dbReference type="HOGENOM" id="CLU_000445_90_0_0"/>
<protein>
    <submittedName>
        <fullName evidence="6">Two component transcriptional regulator, LuxR family</fullName>
    </submittedName>
</protein>
<sequence length="224" mass="24590">MANLSTSTRSFPESRFVTTSRIRVMCADDHPLILDGVARSLEREPDMLVVAEAATGVEAVETFRLHRPDVALIDLQMPGLNGIDVICQILQINPRARCIVLTTYRGDVQAARAFKAGAVGYLLKTMLRKELAQAIRAVHGGLRYVPTEIASELTRHFSSEALSARELEVLRSVSRGWSNKIVADKLAISEDTVKGHMRTILAKLGANDRLDAVMTALRRGILDG</sequence>
<dbReference type="RefSeq" id="WP_013567777.1">
    <property type="nucleotide sequence ID" value="NC_014963.1"/>
</dbReference>
<name>E8UYF6_TERSS</name>
<dbReference type="PANTHER" id="PTHR43214:SF43">
    <property type="entry name" value="TWO-COMPONENT RESPONSE REGULATOR"/>
    <property type="match status" value="1"/>
</dbReference>
<dbReference type="Pfam" id="PF00196">
    <property type="entry name" value="GerE"/>
    <property type="match status" value="1"/>
</dbReference>